<dbReference type="Proteomes" id="UP000062833">
    <property type="component" value="Chromosome"/>
</dbReference>
<accession>A0A0M4QX41</accession>
<dbReference type="KEGG" id="aaq:AOC05_10580"/>
<gene>
    <name evidence="1" type="ORF">AOC05_10580</name>
</gene>
<reference evidence="2" key="1">
    <citation type="submission" date="2015-09" db="EMBL/GenBank/DDBJ databases">
        <title>Complete genome of Arthrobacter alpinus strain R3.8.</title>
        <authorList>
            <person name="See-Too W.S."/>
            <person name="Chan K.G."/>
        </authorList>
    </citation>
    <scope>NUCLEOTIDE SEQUENCE [LARGE SCALE GENOMIC DNA]</scope>
    <source>
        <strain evidence="2">R3.8</strain>
    </source>
</reference>
<name>A0A0M4QX41_9MICC</name>
<proteinExistence type="predicted"/>
<sequence length="101" mass="9850">MAASLWAAKSLPGLDGTGVPDAGADVAMLGGGDAVLGVAGGAEELAVDPEPAAVVERSEKEAVTATAITAKSTAVTTPMIHQCLRVSAMGPPIRAGAGGRR</sequence>
<protein>
    <submittedName>
        <fullName evidence="1">Uncharacterized protein</fullName>
    </submittedName>
</protein>
<evidence type="ECO:0000313" key="2">
    <source>
        <dbReference type="Proteomes" id="UP000062833"/>
    </source>
</evidence>
<keyword evidence="2" id="KW-1185">Reference proteome</keyword>
<dbReference type="EMBL" id="CP012677">
    <property type="protein sequence ID" value="ALE92648.1"/>
    <property type="molecule type" value="Genomic_DNA"/>
</dbReference>
<evidence type="ECO:0000313" key="1">
    <source>
        <dbReference type="EMBL" id="ALE92648.1"/>
    </source>
</evidence>
<organism evidence="1 2">
    <name type="scientific">Arthrobacter alpinus</name>
    <dbReference type="NCBI Taxonomy" id="656366"/>
    <lineage>
        <taxon>Bacteria</taxon>
        <taxon>Bacillati</taxon>
        <taxon>Actinomycetota</taxon>
        <taxon>Actinomycetes</taxon>
        <taxon>Micrococcales</taxon>
        <taxon>Micrococcaceae</taxon>
        <taxon>Arthrobacter</taxon>
    </lineage>
</organism>
<dbReference type="AlphaFoldDB" id="A0A0M4QX41"/>